<dbReference type="EMBL" id="LJYW01000001">
    <property type="protein sequence ID" value="KPL52836.1"/>
    <property type="molecule type" value="Genomic_DNA"/>
</dbReference>
<dbReference type="AlphaFoldDB" id="A0A0P6VQP9"/>
<sequence>MDAPRHDRAGARQSLALGAWENEGGAPAIAILDHQFGRRIESDRSWTVYHVFTGVPARRGGKPMTGLSRAEATDGMVSLNRLDARVNARRRRERDRSTTACAGTSDDMGRPS</sequence>
<dbReference type="Proteomes" id="UP000048984">
    <property type="component" value="Unassembled WGS sequence"/>
</dbReference>
<reference evidence="2 3" key="2">
    <citation type="submission" date="2015-10" db="EMBL/GenBank/DDBJ databases">
        <title>Draft Genome Sequence of Prosthecomicrobium hirschii ATCC 27832.</title>
        <authorList>
            <person name="Daniel J."/>
            <person name="Givan S.A."/>
            <person name="Brun Y.V."/>
            <person name="Brown P.J."/>
        </authorList>
    </citation>
    <scope>NUCLEOTIDE SEQUENCE [LARGE SCALE GENOMIC DNA]</scope>
    <source>
        <strain evidence="2 3">16</strain>
    </source>
</reference>
<evidence type="ECO:0000313" key="2">
    <source>
        <dbReference type="EMBL" id="KPL52836.1"/>
    </source>
</evidence>
<organism evidence="2 3">
    <name type="scientific">Prosthecodimorpha hirschii</name>
    <dbReference type="NCBI Taxonomy" id="665126"/>
    <lineage>
        <taxon>Bacteria</taxon>
        <taxon>Pseudomonadati</taxon>
        <taxon>Pseudomonadota</taxon>
        <taxon>Alphaproteobacteria</taxon>
        <taxon>Hyphomicrobiales</taxon>
        <taxon>Ancalomicrobiaceae</taxon>
        <taxon>Prosthecodimorpha</taxon>
    </lineage>
</organism>
<dbReference type="STRING" id="665126.ABB55_11945"/>
<evidence type="ECO:0000256" key="1">
    <source>
        <dbReference type="SAM" id="MobiDB-lite"/>
    </source>
</evidence>
<dbReference type="RefSeq" id="WP_054358999.1">
    <property type="nucleotide sequence ID" value="NZ_LJYW01000001.1"/>
</dbReference>
<accession>A0A0P6VQP9</accession>
<keyword evidence="3" id="KW-1185">Reference proteome</keyword>
<gene>
    <name evidence="2" type="ORF">ABB55_11945</name>
</gene>
<evidence type="ECO:0000313" key="3">
    <source>
        <dbReference type="Proteomes" id="UP000048984"/>
    </source>
</evidence>
<proteinExistence type="predicted"/>
<name>A0A0P6VQP9_9HYPH</name>
<comment type="caution">
    <text evidence="2">The sequence shown here is derived from an EMBL/GenBank/DDBJ whole genome shotgun (WGS) entry which is preliminary data.</text>
</comment>
<dbReference type="OrthoDB" id="8096922at2"/>
<feature type="region of interest" description="Disordered" evidence="1">
    <location>
        <begin position="87"/>
        <end position="112"/>
    </location>
</feature>
<reference evidence="2 3" key="1">
    <citation type="submission" date="2015-09" db="EMBL/GenBank/DDBJ databases">
        <authorList>
            <person name="Jackson K.R."/>
            <person name="Lunt B.L."/>
            <person name="Fisher J.N.B."/>
            <person name="Gardner A.V."/>
            <person name="Bailey M.E."/>
            <person name="Deus L.M."/>
            <person name="Earl A.S."/>
            <person name="Gibby P.D."/>
            <person name="Hartmann K.A."/>
            <person name="Liu J.E."/>
            <person name="Manci A.M."/>
            <person name="Nielsen D.A."/>
            <person name="Solomon M.B."/>
            <person name="Breakwell D.P."/>
            <person name="Burnett S.H."/>
            <person name="Grose J.H."/>
        </authorList>
    </citation>
    <scope>NUCLEOTIDE SEQUENCE [LARGE SCALE GENOMIC DNA]</scope>
    <source>
        <strain evidence="2 3">16</strain>
    </source>
</reference>
<protein>
    <submittedName>
        <fullName evidence="2">Uncharacterized protein</fullName>
    </submittedName>
</protein>